<dbReference type="EMBL" id="CP061336">
    <property type="protein sequence ID" value="QNU68306.1"/>
    <property type="molecule type" value="Genomic_DNA"/>
</dbReference>
<dbReference type="GO" id="GO:0008811">
    <property type="term" value="F:chloramphenicol O-acetyltransferase activity"/>
    <property type="evidence" value="ECO:0007669"/>
    <property type="project" value="InterPro"/>
</dbReference>
<dbReference type="SMART" id="SM01059">
    <property type="entry name" value="CAT"/>
    <property type="match status" value="1"/>
</dbReference>
<dbReference type="InterPro" id="IPR023213">
    <property type="entry name" value="CAT-like_dom_sf"/>
</dbReference>
<dbReference type="Proteomes" id="UP000306409">
    <property type="component" value="Chromosome"/>
</dbReference>
<keyword evidence="3" id="KW-1185">Reference proteome</keyword>
<keyword evidence="2" id="KW-0808">Transferase</keyword>
<dbReference type="PANTHER" id="PTHR38474:SF1">
    <property type="entry name" value="SLR0299 PROTEIN"/>
    <property type="match status" value="1"/>
</dbReference>
<protein>
    <submittedName>
        <fullName evidence="2">Chloramphenicol acetyltransferase</fullName>
    </submittedName>
</protein>
<dbReference type="RefSeq" id="WP_137696466.1">
    <property type="nucleotide sequence ID" value="NZ_CP061336.1"/>
</dbReference>
<dbReference type="PANTHER" id="PTHR38474">
    <property type="entry name" value="SLR0299 PROTEIN"/>
    <property type="match status" value="1"/>
</dbReference>
<evidence type="ECO:0000313" key="2">
    <source>
        <dbReference type="EMBL" id="QNU68306.1"/>
    </source>
</evidence>
<dbReference type="PIRSF" id="PIRSF000440">
    <property type="entry name" value="CAT"/>
    <property type="match status" value="1"/>
</dbReference>
<reference evidence="2 3" key="1">
    <citation type="submission" date="2020-09" db="EMBL/GenBank/DDBJ databases">
        <title>Characterization and genome sequencing of Ruminiclostridium sp. nov. MA18.</title>
        <authorList>
            <person name="Rettenmaier R."/>
            <person name="Kowollik M.-L."/>
            <person name="Liebl W."/>
            <person name="Zverlov V."/>
        </authorList>
    </citation>
    <scope>NUCLEOTIDE SEQUENCE [LARGE SCALE GENOMIC DNA]</scope>
    <source>
        <strain evidence="2 3">MA18</strain>
    </source>
</reference>
<sequence length="209" mass="24931">MKYIDIDNWKRKEHFDFFYRSDYAQYNICANIDITNFLNFVRDKQISFYYAMIHASTYVANEIVNFRYRIRDGKVVMHDKLNPSFTELNGKDDDLFKLVTVDMKDDIFEFVKYAKEKSQCQRDYFPLNETAGRDDFVYITCIPWISFTHISHTFSLNKNDSVPRISWGKYFSENNRVLLPFSVQVNHALVDGVHVGEYFDKLQKHIDSM</sequence>
<dbReference type="OrthoDB" id="9801766at2"/>
<dbReference type="InterPro" id="IPR001707">
    <property type="entry name" value="Cmp_AcTrfase"/>
</dbReference>
<evidence type="ECO:0000313" key="3">
    <source>
        <dbReference type="Proteomes" id="UP000306409"/>
    </source>
</evidence>
<dbReference type="Gene3D" id="3.30.559.10">
    <property type="entry name" value="Chloramphenicol acetyltransferase-like domain"/>
    <property type="match status" value="1"/>
</dbReference>
<evidence type="ECO:0000256" key="1">
    <source>
        <dbReference type="PIRSR" id="PIRSR000440-1"/>
    </source>
</evidence>
<feature type="active site" description="Proton acceptor" evidence="1">
    <location>
        <position position="187"/>
    </location>
</feature>
<name>A0A4U7JNX9_9FIRM</name>
<dbReference type="SUPFAM" id="SSF52777">
    <property type="entry name" value="CoA-dependent acyltransferases"/>
    <property type="match status" value="1"/>
</dbReference>
<dbReference type="KEGG" id="rher:EHE19_007840"/>
<proteinExistence type="predicted"/>
<dbReference type="AlphaFoldDB" id="A0A4U7JNX9"/>
<dbReference type="Pfam" id="PF00302">
    <property type="entry name" value="CAT"/>
    <property type="match status" value="1"/>
</dbReference>
<gene>
    <name evidence="2" type="ORF">EHE19_007840</name>
</gene>
<accession>A0A4U7JNX9</accession>
<organism evidence="2 3">
    <name type="scientific">Ruminiclostridium herbifermentans</name>
    <dbReference type="NCBI Taxonomy" id="2488810"/>
    <lineage>
        <taxon>Bacteria</taxon>
        <taxon>Bacillati</taxon>
        <taxon>Bacillota</taxon>
        <taxon>Clostridia</taxon>
        <taxon>Eubacteriales</taxon>
        <taxon>Oscillospiraceae</taxon>
        <taxon>Ruminiclostridium</taxon>
    </lineage>
</organism>